<name>A0A3R7I2I8_9ACTN</name>
<dbReference type="GO" id="GO:0005886">
    <property type="term" value="C:plasma membrane"/>
    <property type="evidence" value="ECO:0007669"/>
    <property type="project" value="UniProtKB-SubCell"/>
</dbReference>
<reference evidence="10 11" key="1">
    <citation type="journal article" date="2014" name="Genome Announc.">
        <title>Draft Genome Sequence of Streptomyces fradiae ATCC 19609, a Strain Highly Sensitive to Antibiotics.</title>
        <authorList>
            <person name="Bekker O.B."/>
            <person name="Klimina K.M."/>
            <person name="Vatlin A.A."/>
            <person name="Zakharevich N.V."/>
            <person name="Kasianov A.S."/>
            <person name="Danilenko V.N."/>
        </authorList>
    </citation>
    <scope>NUCLEOTIDE SEQUENCE [LARGE SCALE GENOMIC DNA]</scope>
    <source>
        <strain evidence="10 11">ATCC 19609</strain>
    </source>
</reference>
<feature type="transmembrane region" description="Helical" evidence="8">
    <location>
        <begin position="9"/>
        <end position="27"/>
    </location>
</feature>
<keyword evidence="6" id="KW-0051">Antiviral defense</keyword>
<comment type="subcellular location">
    <subcellularLocation>
        <location evidence="1">Cell membrane</location>
    </subcellularLocation>
</comment>
<feature type="domain" description="Pycsar effector protein" evidence="9">
    <location>
        <begin position="2"/>
        <end position="143"/>
    </location>
</feature>
<proteinExistence type="predicted"/>
<evidence type="ECO:0000256" key="5">
    <source>
        <dbReference type="ARBA" id="ARBA00022989"/>
    </source>
</evidence>
<evidence type="ECO:0000256" key="4">
    <source>
        <dbReference type="ARBA" id="ARBA00022741"/>
    </source>
</evidence>
<keyword evidence="2" id="KW-1003">Cell membrane</keyword>
<evidence type="ECO:0000313" key="10">
    <source>
        <dbReference type="EMBL" id="RKM92346.1"/>
    </source>
</evidence>
<dbReference type="Pfam" id="PF18967">
    <property type="entry name" value="PycTM"/>
    <property type="match status" value="1"/>
</dbReference>
<keyword evidence="5 8" id="KW-1133">Transmembrane helix</keyword>
<dbReference type="EMBL" id="JNAD02000014">
    <property type="protein sequence ID" value="RKM92346.1"/>
    <property type="molecule type" value="Genomic_DNA"/>
</dbReference>
<keyword evidence="11" id="KW-1185">Reference proteome</keyword>
<evidence type="ECO:0000313" key="11">
    <source>
        <dbReference type="Proteomes" id="UP000028058"/>
    </source>
</evidence>
<sequence length="147" mass="15286">MGRADTKASILLSGAMAVLVMVLTWYGDGLPALPSAAAAAGVLLWAAGVVMLAAVVVPRRRPPGRPVAAAAAADGTFFADLTRFPGGASAEALLPRVARAGREPQRWMVEQSCTLGLILAVKYRWLRRGVLCLAAGGVLLLAVRLLQ</sequence>
<keyword evidence="3 8" id="KW-0812">Transmembrane</keyword>
<comment type="caution">
    <text evidence="10">The sequence shown here is derived from an EMBL/GenBank/DDBJ whole genome shotgun (WGS) entry which is preliminary data.</text>
</comment>
<evidence type="ECO:0000256" key="7">
    <source>
        <dbReference type="ARBA" id="ARBA00023136"/>
    </source>
</evidence>
<evidence type="ECO:0000256" key="8">
    <source>
        <dbReference type="SAM" id="Phobius"/>
    </source>
</evidence>
<keyword evidence="4" id="KW-0547">Nucleotide-binding</keyword>
<evidence type="ECO:0000256" key="3">
    <source>
        <dbReference type="ARBA" id="ARBA00022692"/>
    </source>
</evidence>
<accession>A0A3R7I2I8</accession>
<evidence type="ECO:0000256" key="1">
    <source>
        <dbReference type="ARBA" id="ARBA00004236"/>
    </source>
</evidence>
<dbReference type="GO" id="GO:0051607">
    <property type="term" value="P:defense response to virus"/>
    <property type="evidence" value="ECO:0007669"/>
    <property type="project" value="UniProtKB-KW"/>
</dbReference>
<dbReference type="AlphaFoldDB" id="A0A3R7I2I8"/>
<dbReference type="InterPro" id="IPR043760">
    <property type="entry name" value="PycTM_dom"/>
</dbReference>
<feature type="transmembrane region" description="Helical" evidence="8">
    <location>
        <begin position="33"/>
        <end position="57"/>
    </location>
</feature>
<keyword evidence="7 8" id="KW-0472">Membrane</keyword>
<dbReference type="GO" id="GO:0000166">
    <property type="term" value="F:nucleotide binding"/>
    <property type="evidence" value="ECO:0007669"/>
    <property type="project" value="UniProtKB-KW"/>
</dbReference>
<protein>
    <recommendedName>
        <fullName evidence="9">Pycsar effector protein domain-containing protein</fullName>
    </recommendedName>
</protein>
<evidence type="ECO:0000256" key="6">
    <source>
        <dbReference type="ARBA" id="ARBA00023118"/>
    </source>
</evidence>
<dbReference type="OrthoDB" id="4269758at2"/>
<evidence type="ECO:0000256" key="2">
    <source>
        <dbReference type="ARBA" id="ARBA00022475"/>
    </source>
</evidence>
<gene>
    <name evidence="10" type="ORF">SFRA_025650</name>
</gene>
<evidence type="ECO:0000259" key="9">
    <source>
        <dbReference type="Pfam" id="PF18967"/>
    </source>
</evidence>
<organism evidence="10 11">
    <name type="scientific">Streptomyces xinghaiensis</name>
    <dbReference type="NCBI Taxonomy" id="1038928"/>
    <lineage>
        <taxon>Bacteria</taxon>
        <taxon>Bacillati</taxon>
        <taxon>Actinomycetota</taxon>
        <taxon>Actinomycetes</taxon>
        <taxon>Kitasatosporales</taxon>
        <taxon>Streptomycetaceae</taxon>
        <taxon>Streptomyces</taxon>
    </lineage>
</organism>
<dbReference type="Proteomes" id="UP000028058">
    <property type="component" value="Unassembled WGS sequence"/>
</dbReference>
<feature type="transmembrane region" description="Helical" evidence="8">
    <location>
        <begin position="125"/>
        <end position="146"/>
    </location>
</feature>